<name>A0ACB7XPF3_9ERIC</name>
<gene>
    <name evidence="1" type="ORF">Vadar_009652</name>
</gene>
<protein>
    <submittedName>
        <fullName evidence="1">Uncharacterized protein</fullName>
    </submittedName>
</protein>
<comment type="caution">
    <text evidence="1">The sequence shown here is derived from an EMBL/GenBank/DDBJ whole genome shotgun (WGS) entry which is preliminary data.</text>
</comment>
<sequence length="397" mass="45249">MGRSKRKASRNTSTATATATAAAVVSISDLPNHITCDILSRLPLNSIFICKRVCKIWRTIILEPYFAKLHRSRSPLSLIFYRNGTERNNDNSPSSHFEILQLYDPPVKSRRNATMKFTTEIYFPHVNIQIVDSCNGLVLLSNYSSYIDDHVIVCNPLRAQHLVLPKPPKHALRDSYIELGFGHSPVTDQYKVVRLTHVYSIPARLYCDIYTIGIDDEWRSIGDIGQPPFYLVSRLFFLNGALHWLGHEDSWFICYFDIEKEQFGSFPLPSEFGETFLHLGVVDNWLYVRNDHSVGPCKFWVMKDYGDFGSWTLEWVIEGPLTHRFNGPVKPLKMLKDGTLLMMLTSCNPPTNLSEATLASYNPQTRVLKEKKYCGILPQGDSVADVPCFFSPMDALK</sequence>
<dbReference type="Proteomes" id="UP000828048">
    <property type="component" value="Chromosome 1"/>
</dbReference>
<evidence type="ECO:0000313" key="1">
    <source>
        <dbReference type="EMBL" id="KAH7842837.1"/>
    </source>
</evidence>
<reference evidence="1 2" key="1">
    <citation type="journal article" date="2021" name="Hortic Res">
        <title>High-quality reference genome and annotation aids understanding of berry development for evergreen blueberry (Vaccinium darrowii).</title>
        <authorList>
            <person name="Yu J."/>
            <person name="Hulse-Kemp A.M."/>
            <person name="Babiker E."/>
            <person name="Staton M."/>
        </authorList>
    </citation>
    <scope>NUCLEOTIDE SEQUENCE [LARGE SCALE GENOMIC DNA]</scope>
    <source>
        <strain evidence="2">cv. NJ 8807/NJ 8810</strain>
        <tissue evidence="1">Young leaf</tissue>
    </source>
</reference>
<keyword evidence="2" id="KW-1185">Reference proteome</keyword>
<organism evidence="1 2">
    <name type="scientific">Vaccinium darrowii</name>
    <dbReference type="NCBI Taxonomy" id="229202"/>
    <lineage>
        <taxon>Eukaryota</taxon>
        <taxon>Viridiplantae</taxon>
        <taxon>Streptophyta</taxon>
        <taxon>Embryophyta</taxon>
        <taxon>Tracheophyta</taxon>
        <taxon>Spermatophyta</taxon>
        <taxon>Magnoliopsida</taxon>
        <taxon>eudicotyledons</taxon>
        <taxon>Gunneridae</taxon>
        <taxon>Pentapetalae</taxon>
        <taxon>asterids</taxon>
        <taxon>Ericales</taxon>
        <taxon>Ericaceae</taxon>
        <taxon>Vaccinioideae</taxon>
        <taxon>Vaccinieae</taxon>
        <taxon>Vaccinium</taxon>
    </lineage>
</organism>
<evidence type="ECO:0000313" key="2">
    <source>
        <dbReference type="Proteomes" id="UP000828048"/>
    </source>
</evidence>
<proteinExistence type="predicted"/>
<accession>A0ACB7XPF3</accession>
<dbReference type="EMBL" id="CM037151">
    <property type="protein sequence ID" value="KAH7842837.1"/>
    <property type="molecule type" value="Genomic_DNA"/>
</dbReference>